<protein>
    <submittedName>
        <fullName evidence="3">Uncharacterized protein</fullName>
    </submittedName>
</protein>
<keyword evidence="4" id="KW-1185">Reference proteome</keyword>
<comment type="caution">
    <text evidence="3">The sequence shown here is derived from an EMBL/GenBank/DDBJ whole genome shotgun (WGS) entry which is preliminary data.</text>
</comment>
<sequence>MSCCCCFGLLVAIPFFDASSCHDDFEPKQNVEKVKEHLIAEEIEKIVEGSENVDELVSFNLNSQNDPDTRSDPRSYKESLKVEKTVDVQPLALKIKFEGLQASNTLCRYSTIRPRDQDDPHDDAHPEGRIVKPGPSTSGNQEQLDDFDFWMNTYATDDDELPVEKVSQELVEEMSQTVDEAKLRKVVNEMLR</sequence>
<keyword evidence="2" id="KW-0732">Signal</keyword>
<feature type="compositionally biased region" description="Basic and acidic residues" evidence="1">
    <location>
        <begin position="113"/>
        <end position="130"/>
    </location>
</feature>
<gene>
    <name evidence="3" type="ORF">Tco_0626142</name>
</gene>
<evidence type="ECO:0000313" key="3">
    <source>
        <dbReference type="EMBL" id="GJS52780.1"/>
    </source>
</evidence>
<feature type="signal peptide" evidence="2">
    <location>
        <begin position="1"/>
        <end position="18"/>
    </location>
</feature>
<proteinExistence type="predicted"/>
<feature type="region of interest" description="Disordered" evidence="1">
    <location>
        <begin position="59"/>
        <end position="78"/>
    </location>
</feature>
<evidence type="ECO:0000256" key="1">
    <source>
        <dbReference type="SAM" id="MobiDB-lite"/>
    </source>
</evidence>
<name>A0ABQ4WIR6_9ASTR</name>
<reference evidence="3" key="2">
    <citation type="submission" date="2022-01" db="EMBL/GenBank/DDBJ databases">
        <authorList>
            <person name="Yamashiro T."/>
            <person name="Shiraishi A."/>
            <person name="Satake H."/>
            <person name="Nakayama K."/>
        </authorList>
    </citation>
    <scope>NUCLEOTIDE SEQUENCE</scope>
</reference>
<feature type="region of interest" description="Disordered" evidence="1">
    <location>
        <begin position="113"/>
        <end position="142"/>
    </location>
</feature>
<dbReference type="EMBL" id="BQNB010008679">
    <property type="protein sequence ID" value="GJS52780.1"/>
    <property type="molecule type" value="Genomic_DNA"/>
</dbReference>
<reference evidence="3" key="1">
    <citation type="journal article" date="2022" name="Int. J. Mol. Sci.">
        <title>Draft Genome of Tanacetum Coccineum: Genomic Comparison of Closely Related Tanacetum-Family Plants.</title>
        <authorList>
            <person name="Yamashiro T."/>
            <person name="Shiraishi A."/>
            <person name="Nakayama K."/>
            <person name="Satake H."/>
        </authorList>
    </citation>
    <scope>NUCLEOTIDE SEQUENCE</scope>
</reference>
<dbReference type="Proteomes" id="UP001151760">
    <property type="component" value="Unassembled WGS sequence"/>
</dbReference>
<evidence type="ECO:0000256" key="2">
    <source>
        <dbReference type="SAM" id="SignalP"/>
    </source>
</evidence>
<organism evidence="3 4">
    <name type="scientific">Tanacetum coccineum</name>
    <dbReference type="NCBI Taxonomy" id="301880"/>
    <lineage>
        <taxon>Eukaryota</taxon>
        <taxon>Viridiplantae</taxon>
        <taxon>Streptophyta</taxon>
        <taxon>Embryophyta</taxon>
        <taxon>Tracheophyta</taxon>
        <taxon>Spermatophyta</taxon>
        <taxon>Magnoliopsida</taxon>
        <taxon>eudicotyledons</taxon>
        <taxon>Gunneridae</taxon>
        <taxon>Pentapetalae</taxon>
        <taxon>asterids</taxon>
        <taxon>campanulids</taxon>
        <taxon>Asterales</taxon>
        <taxon>Asteraceae</taxon>
        <taxon>Asteroideae</taxon>
        <taxon>Anthemideae</taxon>
        <taxon>Anthemidinae</taxon>
        <taxon>Tanacetum</taxon>
    </lineage>
</organism>
<feature type="chain" id="PRO_5045907178" evidence="2">
    <location>
        <begin position="19"/>
        <end position="192"/>
    </location>
</feature>
<accession>A0ABQ4WIR6</accession>
<evidence type="ECO:0000313" key="4">
    <source>
        <dbReference type="Proteomes" id="UP001151760"/>
    </source>
</evidence>
<feature type="compositionally biased region" description="Basic and acidic residues" evidence="1">
    <location>
        <begin position="67"/>
        <end position="78"/>
    </location>
</feature>